<dbReference type="HOGENOM" id="CLU_2110487_0_0_1"/>
<reference evidence="2" key="2">
    <citation type="submission" date="2015-01" db="EMBL/GenBank/DDBJ databases">
        <title>Evolutionary Origins and Diversification of the Mycorrhizal Mutualists.</title>
        <authorList>
            <consortium name="DOE Joint Genome Institute"/>
            <consortium name="Mycorrhizal Genomics Consortium"/>
            <person name="Kohler A."/>
            <person name="Kuo A."/>
            <person name="Nagy L.G."/>
            <person name="Floudas D."/>
            <person name="Copeland A."/>
            <person name="Barry K.W."/>
            <person name="Cichocki N."/>
            <person name="Veneault-Fourrey C."/>
            <person name="LaButti K."/>
            <person name="Lindquist E.A."/>
            <person name="Lipzen A."/>
            <person name="Lundell T."/>
            <person name="Morin E."/>
            <person name="Murat C."/>
            <person name="Riley R."/>
            <person name="Ohm R."/>
            <person name="Sun H."/>
            <person name="Tunlid A."/>
            <person name="Henrissat B."/>
            <person name="Grigoriev I.V."/>
            <person name="Hibbett D.S."/>
            <person name="Martin F."/>
        </authorList>
    </citation>
    <scope>NUCLEOTIDE SEQUENCE [LARGE SCALE GENOMIC DNA]</scope>
    <source>
        <strain evidence="2">MAFF 305830</strain>
    </source>
</reference>
<proteinExistence type="predicted"/>
<accession>A0A0C2X484</accession>
<name>A0A0C2X484_SERVB</name>
<protein>
    <submittedName>
        <fullName evidence="1">Uncharacterized protein</fullName>
    </submittedName>
</protein>
<keyword evidence="2" id="KW-1185">Reference proteome</keyword>
<organism evidence="1 2">
    <name type="scientific">Serendipita vermifera MAFF 305830</name>
    <dbReference type="NCBI Taxonomy" id="933852"/>
    <lineage>
        <taxon>Eukaryota</taxon>
        <taxon>Fungi</taxon>
        <taxon>Dikarya</taxon>
        <taxon>Basidiomycota</taxon>
        <taxon>Agaricomycotina</taxon>
        <taxon>Agaricomycetes</taxon>
        <taxon>Sebacinales</taxon>
        <taxon>Serendipitaceae</taxon>
        <taxon>Serendipita</taxon>
    </lineage>
</organism>
<gene>
    <name evidence="1" type="ORF">M408DRAFT_244344</name>
</gene>
<evidence type="ECO:0000313" key="2">
    <source>
        <dbReference type="Proteomes" id="UP000054097"/>
    </source>
</evidence>
<dbReference type="AlphaFoldDB" id="A0A0C2X484"/>
<evidence type="ECO:0000313" key="1">
    <source>
        <dbReference type="EMBL" id="KIM24162.1"/>
    </source>
</evidence>
<reference evidence="1 2" key="1">
    <citation type="submission" date="2014-04" db="EMBL/GenBank/DDBJ databases">
        <authorList>
            <consortium name="DOE Joint Genome Institute"/>
            <person name="Kuo A."/>
            <person name="Zuccaro A."/>
            <person name="Kohler A."/>
            <person name="Nagy L.G."/>
            <person name="Floudas D."/>
            <person name="Copeland A."/>
            <person name="Barry K.W."/>
            <person name="Cichocki N."/>
            <person name="Veneault-Fourrey C."/>
            <person name="LaButti K."/>
            <person name="Lindquist E.A."/>
            <person name="Lipzen A."/>
            <person name="Lundell T."/>
            <person name="Morin E."/>
            <person name="Murat C."/>
            <person name="Sun H."/>
            <person name="Tunlid A."/>
            <person name="Henrissat B."/>
            <person name="Grigoriev I.V."/>
            <person name="Hibbett D.S."/>
            <person name="Martin F."/>
            <person name="Nordberg H.P."/>
            <person name="Cantor M.N."/>
            <person name="Hua S.X."/>
        </authorList>
    </citation>
    <scope>NUCLEOTIDE SEQUENCE [LARGE SCALE GENOMIC DNA]</scope>
    <source>
        <strain evidence="1 2">MAFF 305830</strain>
    </source>
</reference>
<dbReference type="Proteomes" id="UP000054097">
    <property type="component" value="Unassembled WGS sequence"/>
</dbReference>
<dbReference type="EMBL" id="KN824327">
    <property type="protein sequence ID" value="KIM24162.1"/>
    <property type="molecule type" value="Genomic_DNA"/>
</dbReference>
<sequence>MNAAGTRSFRAGGYGTVDTFYRRGRLRTGLRPRGCRYDKFGFIGRSYRQNSQSIISLFALNSLITEMRDKCYSERWPSLGHLAVGASGCALGALGKARMTSRYYPGFCAQSSMLD</sequence>